<keyword evidence="2" id="KW-1185">Reference proteome</keyword>
<dbReference type="Proteomes" id="UP000038009">
    <property type="component" value="Unassembled WGS sequence"/>
</dbReference>
<dbReference type="AlphaFoldDB" id="A0A0N1PDK4"/>
<comment type="caution">
    <text evidence="1">The sequence shown here is derived from an EMBL/GenBank/DDBJ whole genome shotgun (WGS) entry which is preliminary data.</text>
</comment>
<dbReference type="VEuPathDB" id="TriTrypDB:Lsey_0179_0040"/>
<proteinExistence type="predicted"/>
<dbReference type="OMA" id="HEPQHFF"/>
<protein>
    <submittedName>
        <fullName evidence="1">Uncharacterized protein</fullName>
    </submittedName>
</protein>
<reference evidence="1 2" key="1">
    <citation type="journal article" date="2015" name="PLoS Pathog.">
        <title>Leptomonas seymouri: Adaptations to the Dixenous Life Cycle Analyzed by Genome Sequencing, Transcriptome Profiling and Co-infection with Leishmania donovani.</title>
        <authorList>
            <person name="Kraeva N."/>
            <person name="Butenko A."/>
            <person name="Hlavacova J."/>
            <person name="Kostygov A."/>
            <person name="Myskova J."/>
            <person name="Grybchuk D."/>
            <person name="Lestinova T."/>
            <person name="Votypka J."/>
            <person name="Volf P."/>
            <person name="Opperdoes F."/>
            <person name="Flegontov P."/>
            <person name="Lukes J."/>
            <person name="Yurchenko V."/>
        </authorList>
    </citation>
    <scope>NUCLEOTIDE SEQUENCE [LARGE SCALE GENOMIC DNA]</scope>
    <source>
        <strain evidence="1 2">ATCC 30220</strain>
    </source>
</reference>
<gene>
    <name evidence="1" type="ORF">ABL78_5371</name>
</gene>
<sequence>MQLENPQSSEDGLLDALLDHLTIDPSADLSSVLARVEQLRAAHNTGAKLKQRQTEQQQQHSADLRKKWADIIKTVPPDDRAVDALSSECTQYFLGLANSADHAMTRSAWRALRAVPPPVHAPGLATSTLLPLLSHLSQESSSSEGGSDVNIAAKQTLRRAYLLLLPSALRAAVPSASSTTEASRLSAQVVSETDAVAWYSQYTSSPVVRELLSPYLSVTVEPLEKELRYHFSAGRATAAIHEPQHFFSFLSECVERQQHTHRCTWMDAASSQAATAAQRPSPPPSILHLLDHLGQLSLSAAAVVTFQNCYGWRPQSQQWRCREYVVVTINAILDFVARTEGRLCREALELLLKHLLVEEVALCYAHAGVEMAKAALQNGTARMWRRSFLMHNTHSVQLPLYTCSLHMVRALEAFLRRLLSTLFVVESTYAALLWHKTVEPVLSHFLRVVEAQAVEALDSAEGENHHEGHGSWNTAWMLQWCVASVQVVATAAEDWLGMLRESVTVSSCSPASLEPTSDALDGLALFRDQLARRAAEQAKALTRQLCTHKPGDSAKAASLLHSLNVFLQQMEMLPVGPSRYVMQAVIQGVLLECLSREQQDGLAAFASRSGLSYVARLLPS</sequence>
<evidence type="ECO:0000313" key="2">
    <source>
        <dbReference type="Proteomes" id="UP000038009"/>
    </source>
</evidence>
<dbReference type="EMBL" id="LJSK01000179">
    <property type="protein sequence ID" value="KPI85564.1"/>
    <property type="molecule type" value="Genomic_DNA"/>
</dbReference>
<organism evidence="1 2">
    <name type="scientific">Leptomonas seymouri</name>
    <dbReference type="NCBI Taxonomy" id="5684"/>
    <lineage>
        <taxon>Eukaryota</taxon>
        <taxon>Discoba</taxon>
        <taxon>Euglenozoa</taxon>
        <taxon>Kinetoplastea</taxon>
        <taxon>Metakinetoplastina</taxon>
        <taxon>Trypanosomatida</taxon>
        <taxon>Trypanosomatidae</taxon>
        <taxon>Leishmaniinae</taxon>
        <taxon>Leptomonas</taxon>
    </lineage>
</organism>
<dbReference type="OrthoDB" id="273130at2759"/>
<evidence type="ECO:0000313" key="1">
    <source>
        <dbReference type="EMBL" id="KPI85564.1"/>
    </source>
</evidence>
<name>A0A0N1PDK4_LEPSE</name>
<accession>A0A0N1PDK4</accession>